<proteinExistence type="predicted"/>
<dbReference type="Gene3D" id="3.20.20.80">
    <property type="entry name" value="Glycosidases"/>
    <property type="match status" value="2"/>
</dbReference>
<dbReference type="SUPFAM" id="SSF51445">
    <property type="entry name" value="(Trans)glycosidases"/>
    <property type="match status" value="1"/>
</dbReference>
<keyword evidence="4" id="KW-1185">Reference proteome</keyword>
<dbReference type="InterPro" id="IPR006047">
    <property type="entry name" value="GH13_cat_dom"/>
</dbReference>
<protein>
    <submittedName>
        <fullName evidence="3">Glycogen operon protein</fullName>
    </submittedName>
</protein>
<dbReference type="InterPro" id="IPR017853">
    <property type="entry name" value="GH"/>
</dbReference>
<dbReference type="RefSeq" id="WP_074461489.1">
    <property type="nucleotide sequence ID" value="NZ_FMUR01000004.1"/>
</dbReference>
<sequence>MTSAYKITDEKPYPLGCYIDYDKSLVVRAVFNGGSKRGITLYRGGNKKNDGFVIELPADCKRGNIYSARISGIKDVDSYIEYNLFEDEEYFCDPYAKLVIGLEKFGAEVEDSDIRAKLDNKSLRSDSSSCFDWGKSKAPQIPYEDSFIYLMHVRGFTKSSSSGLPADVRGTFSGIIKKLDYLKSLGVTCIELMPVYEMNELQDSEKRSGIHSAIKSAKALKGSDVIFSRNGNITNKGSLDHKVNFWGYKKGYYFAPRTSYCVDPSNAENEVKSFIKTMHENGIEVVLQFYFEADESESIIIDALRYWRCTYRVDGFHVKGARLPLRNIAKDPLFADVKIWHEWFDYGDIYGGKPVKKRFLAEYNNTFLNSSRKFLKSDDNTAGDFLKAMIANGCDHGIVNYICNYEGFRLADLVSFEHKRNEENGENNKDGTDDNYSWNCGIEGRTRKKSILDLRNRQIKNILTMLILAQGTPMIFSGDEFGNSQGGNNNPYCQDNETGWVDWKALDKNGDILEYVKYLMGVRRAHIMFREPAPFKLMDYISCGYPDFSCHGRDAWRPDFTAQSHVLGLLYCGLYDKKSDDKSFVYVCYNMCWNKSEIALPKLPDGDSWKLISDTAYTEQGTGAPSEKRASDPDKVTLTERSVRIYQSFKNIKENKRKSSKKK</sequence>
<dbReference type="SUPFAM" id="SSF51011">
    <property type="entry name" value="Glycosyl hydrolase domain"/>
    <property type="match status" value="1"/>
</dbReference>
<feature type="compositionally biased region" description="Basic and acidic residues" evidence="1">
    <location>
        <begin position="626"/>
        <end position="637"/>
    </location>
</feature>
<dbReference type="GO" id="GO:0005975">
    <property type="term" value="P:carbohydrate metabolic process"/>
    <property type="evidence" value="ECO:0007669"/>
    <property type="project" value="InterPro"/>
</dbReference>
<name>A0A1G5AUP9_9FIRM</name>
<dbReference type="InterPro" id="IPR013780">
    <property type="entry name" value="Glyco_hydro_b"/>
</dbReference>
<organism evidence="3 4">
    <name type="scientific">Butyrivibrio hungatei</name>
    <dbReference type="NCBI Taxonomy" id="185008"/>
    <lineage>
        <taxon>Bacteria</taxon>
        <taxon>Bacillati</taxon>
        <taxon>Bacillota</taxon>
        <taxon>Clostridia</taxon>
        <taxon>Lachnospirales</taxon>
        <taxon>Lachnospiraceae</taxon>
        <taxon>Butyrivibrio</taxon>
    </lineage>
</organism>
<gene>
    <name evidence="3" type="ORF">SAMN02910451_00373</name>
</gene>
<feature type="domain" description="Glycosyl hydrolase family 13 catalytic" evidence="2">
    <location>
        <begin position="150"/>
        <end position="523"/>
    </location>
</feature>
<evidence type="ECO:0000313" key="3">
    <source>
        <dbReference type="EMBL" id="SCX81586.1"/>
    </source>
</evidence>
<reference evidence="4" key="1">
    <citation type="submission" date="2016-10" db="EMBL/GenBank/DDBJ databases">
        <authorList>
            <person name="Varghese N."/>
            <person name="Submissions S."/>
        </authorList>
    </citation>
    <scope>NUCLEOTIDE SEQUENCE [LARGE SCALE GENOMIC DNA]</scope>
    <source>
        <strain evidence="4">XBD2006</strain>
    </source>
</reference>
<evidence type="ECO:0000313" key="4">
    <source>
        <dbReference type="Proteomes" id="UP000183047"/>
    </source>
</evidence>
<dbReference type="AlphaFoldDB" id="A0A1G5AUP9"/>
<dbReference type="EMBL" id="FMUR01000004">
    <property type="protein sequence ID" value="SCX81586.1"/>
    <property type="molecule type" value="Genomic_DNA"/>
</dbReference>
<feature type="region of interest" description="Disordered" evidence="1">
    <location>
        <begin position="618"/>
        <end position="637"/>
    </location>
</feature>
<evidence type="ECO:0000259" key="2">
    <source>
        <dbReference type="SMART" id="SM00642"/>
    </source>
</evidence>
<accession>A0A1G5AUP9</accession>
<dbReference type="PANTHER" id="PTHR43002">
    <property type="entry name" value="GLYCOGEN DEBRANCHING ENZYME"/>
    <property type="match status" value="1"/>
</dbReference>
<evidence type="ECO:0000256" key="1">
    <source>
        <dbReference type="SAM" id="MobiDB-lite"/>
    </source>
</evidence>
<dbReference type="Gene3D" id="2.60.40.1180">
    <property type="entry name" value="Golgi alpha-mannosidase II"/>
    <property type="match status" value="1"/>
</dbReference>
<dbReference type="Pfam" id="PF00128">
    <property type="entry name" value="Alpha-amylase"/>
    <property type="match status" value="1"/>
</dbReference>
<dbReference type="SMART" id="SM00642">
    <property type="entry name" value="Aamy"/>
    <property type="match status" value="1"/>
</dbReference>
<dbReference type="Proteomes" id="UP000183047">
    <property type="component" value="Unassembled WGS sequence"/>
</dbReference>